<evidence type="ECO:0000313" key="2">
    <source>
        <dbReference type="EMBL" id="CAH2091477.1"/>
    </source>
</evidence>
<evidence type="ECO:0000313" key="3">
    <source>
        <dbReference type="Proteomes" id="UP001153954"/>
    </source>
</evidence>
<dbReference type="Proteomes" id="UP001153954">
    <property type="component" value="Unassembled WGS sequence"/>
</dbReference>
<feature type="compositionally biased region" description="Basic and acidic residues" evidence="1">
    <location>
        <begin position="113"/>
        <end position="124"/>
    </location>
</feature>
<feature type="region of interest" description="Disordered" evidence="1">
    <location>
        <begin position="95"/>
        <end position="124"/>
    </location>
</feature>
<dbReference type="AlphaFoldDB" id="A0AAU9U135"/>
<sequence length="124" mass="14118">MPKIPYKAEKCEDDDEDYEIVSFEDFCDKSPEAKTDLLTLNDNINYRLYYESDKSSTLTEGGEPSTRNMGMHTETSLNGPKNASYKRKLSFAPFGRADKTSRGHLFSGVIPKPRNEGDSTREHR</sequence>
<reference evidence="2" key="1">
    <citation type="submission" date="2022-03" db="EMBL/GenBank/DDBJ databases">
        <authorList>
            <person name="Tunstrom K."/>
        </authorList>
    </citation>
    <scope>NUCLEOTIDE SEQUENCE</scope>
</reference>
<feature type="region of interest" description="Disordered" evidence="1">
    <location>
        <begin position="52"/>
        <end position="83"/>
    </location>
</feature>
<proteinExistence type="predicted"/>
<name>A0AAU9U135_EUPED</name>
<organism evidence="2 3">
    <name type="scientific">Euphydryas editha</name>
    <name type="common">Edith's checkerspot</name>
    <dbReference type="NCBI Taxonomy" id="104508"/>
    <lineage>
        <taxon>Eukaryota</taxon>
        <taxon>Metazoa</taxon>
        <taxon>Ecdysozoa</taxon>
        <taxon>Arthropoda</taxon>
        <taxon>Hexapoda</taxon>
        <taxon>Insecta</taxon>
        <taxon>Pterygota</taxon>
        <taxon>Neoptera</taxon>
        <taxon>Endopterygota</taxon>
        <taxon>Lepidoptera</taxon>
        <taxon>Glossata</taxon>
        <taxon>Ditrysia</taxon>
        <taxon>Papilionoidea</taxon>
        <taxon>Nymphalidae</taxon>
        <taxon>Nymphalinae</taxon>
        <taxon>Euphydryas</taxon>
    </lineage>
</organism>
<comment type="caution">
    <text evidence="2">The sequence shown here is derived from an EMBL/GenBank/DDBJ whole genome shotgun (WGS) entry which is preliminary data.</text>
</comment>
<evidence type="ECO:0000256" key="1">
    <source>
        <dbReference type="SAM" id="MobiDB-lite"/>
    </source>
</evidence>
<protein>
    <submittedName>
        <fullName evidence="2">Uncharacterized protein</fullName>
    </submittedName>
</protein>
<feature type="compositionally biased region" description="Polar residues" evidence="1">
    <location>
        <begin position="55"/>
        <end position="81"/>
    </location>
</feature>
<accession>A0AAU9U135</accession>
<keyword evidence="3" id="KW-1185">Reference proteome</keyword>
<gene>
    <name evidence="2" type="ORF">EEDITHA_LOCUS7341</name>
</gene>
<dbReference type="EMBL" id="CAKOGL010000010">
    <property type="protein sequence ID" value="CAH2091477.1"/>
    <property type="molecule type" value="Genomic_DNA"/>
</dbReference>